<sequence length="234" mass="25858">MVEKLLELRDVSCARNKDENIFSSVNFDVNEGDVVVLQGKSGCGKTTLMKCIAHLNVYEGHITFNGRSPKSYGIPSYRTQIFYVPQRPSLLPGTPRDFLATIASFQSRKAHSKTEGGDLNYPMDVAGAWGIDEELWDRNWSNLSGGESQRIALATAVGLNTAEVLLLDEPTSALDPTSSSQVEQFILDELKSSESRLKAVVWITHSEEQGRRVGTRFLRISASGCDEDARMPET</sequence>
<accession>A0ACB8BL79</accession>
<proteinExistence type="predicted"/>
<dbReference type="EMBL" id="MU266385">
    <property type="protein sequence ID" value="KAH7926322.1"/>
    <property type="molecule type" value="Genomic_DNA"/>
</dbReference>
<reference evidence="1" key="1">
    <citation type="journal article" date="2021" name="New Phytol.">
        <title>Evolutionary innovations through gain and loss of genes in the ectomycorrhizal Boletales.</title>
        <authorList>
            <person name="Wu G."/>
            <person name="Miyauchi S."/>
            <person name="Morin E."/>
            <person name="Kuo A."/>
            <person name="Drula E."/>
            <person name="Varga T."/>
            <person name="Kohler A."/>
            <person name="Feng B."/>
            <person name="Cao Y."/>
            <person name="Lipzen A."/>
            <person name="Daum C."/>
            <person name="Hundley H."/>
            <person name="Pangilinan J."/>
            <person name="Johnson J."/>
            <person name="Barry K."/>
            <person name="LaButti K."/>
            <person name="Ng V."/>
            <person name="Ahrendt S."/>
            <person name="Min B."/>
            <person name="Choi I.G."/>
            <person name="Park H."/>
            <person name="Plett J.M."/>
            <person name="Magnuson J."/>
            <person name="Spatafora J.W."/>
            <person name="Nagy L.G."/>
            <person name="Henrissat B."/>
            <person name="Grigoriev I.V."/>
            <person name="Yang Z.L."/>
            <person name="Xu J."/>
            <person name="Martin F.M."/>
        </authorList>
    </citation>
    <scope>NUCLEOTIDE SEQUENCE</scope>
    <source>
        <strain evidence="1">KUC20120723A-06</strain>
    </source>
</reference>
<evidence type="ECO:0000313" key="1">
    <source>
        <dbReference type="EMBL" id="KAH7926322.1"/>
    </source>
</evidence>
<gene>
    <name evidence="1" type="ORF">BV22DRAFT_1009376</name>
</gene>
<organism evidence="1 2">
    <name type="scientific">Leucogyrophana mollusca</name>
    <dbReference type="NCBI Taxonomy" id="85980"/>
    <lineage>
        <taxon>Eukaryota</taxon>
        <taxon>Fungi</taxon>
        <taxon>Dikarya</taxon>
        <taxon>Basidiomycota</taxon>
        <taxon>Agaricomycotina</taxon>
        <taxon>Agaricomycetes</taxon>
        <taxon>Agaricomycetidae</taxon>
        <taxon>Boletales</taxon>
        <taxon>Boletales incertae sedis</taxon>
        <taxon>Leucogyrophana</taxon>
    </lineage>
</organism>
<evidence type="ECO:0000313" key="2">
    <source>
        <dbReference type="Proteomes" id="UP000790709"/>
    </source>
</evidence>
<protein>
    <submittedName>
        <fullName evidence="1">P-loop containing nucleoside triphosphate hydrolase protein</fullName>
    </submittedName>
</protein>
<name>A0ACB8BL79_9AGAM</name>
<keyword evidence="2" id="KW-1185">Reference proteome</keyword>
<keyword evidence="1" id="KW-0378">Hydrolase</keyword>
<dbReference type="Proteomes" id="UP000790709">
    <property type="component" value="Unassembled WGS sequence"/>
</dbReference>
<comment type="caution">
    <text evidence="1">The sequence shown here is derived from an EMBL/GenBank/DDBJ whole genome shotgun (WGS) entry which is preliminary data.</text>
</comment>